<organism evidence="11 12">
    <name type="scientific">Agrocybe pediades</name>
    <dbReference type="NCBI Taxonomy" id="84607"/>
    <lineage>
        <taxon>Eukaryota</taxon>
        <taxon>Fungi</taxon>
        <taxon>Dikarya</taxon>
        <taxon>Basidiomycota</taxon>
        <taxon>Agaricomycotina</taxon>
        <taxon>Agaricomycetes</taxon>
        <taxon>Agaricomycetidae</taxon>
        <taxon>Agaricales</taxon>
        <taxon>Agaricineae</taxon>
        <taxon>Strophariaceae</taxon>
        <taxon>Agrocybe</taxon>
    </lineage>
</organism>
<evidence type="ECO:0000256" key="1">
    <source>
        <dbReference type="ARBA" id="ARBA00004141"/>
    </source>
</evidence>
<dbReference type="GO" id="GO:0032216">
    <property type="term" value="F:glucosaminyl-phosphatidylinositol O-acyltransferase activity"/>
    <property type="evidence" value="ECO:0007669"/>
    <property type="project" value="TreeGrafter"/>
</dbReference>
<name>A0A8H4VM80_9AGAR</name>
<dbReference type="PANTHER" id="PTHR20661">
    <property type="entry name" value="PHOSPHATIDYLINOSITOL-GLYCAN BIOSYNTHESIS CLASS W PROTEIN"/>
    <property type="match status" value="1"/>
</dbReference>
<feature type="transmembrane region" description="Helical" evidence="10">
    <location>
        <begin position="606"/>
        <end position="624"/>
    </location>
</feature>
<feature type="transmembrane region" description="Helical" evidence="10">
    <location>
        <begin position="413"/>
        <end position="430"/>
    </location>
</feature>
<dbReference type="UniPathway" id="UPA00196"/>
<comment type="pathway">
    <text evidence="2">Glycolipid biosynthesis; glycosylphosphatidylinositol-anchor biosynthesis.</text>
</comment>
<sequence>MDSDYKQAKEEFVSGMTGSSITYINLISLVALSAVSLYALIRTRLPPTREIGFFFSWTILVLPMLLGMSLAANHPLYLNLLLLLAIALITRLWPRVESGTPLPLPSSQPASPSLGGRSPAVGVGAVPHGLVQEERDGKRRGRMSPLPALTTYRAHMMLMTVLAILAVDFPVFPRSLAKCETFGVSLMDLGVGSFVFSQGIVSAIPLVKDAAHLRAPLLPKLVSVTKKCVPVIALGVVRVLLVKGTEYPEHVTEYGVHWNFFITLALLPILQVILHPVFLRLPIGIVGFLVALLQQVGLTKFGMKEYVLSAHRTNLLSQNKEGIISLLGYLSIQLLGLSIGTIILPPTPSFFKRRQKAFLEQHSETRSHKRRNSNSEDNPFLASSNRNATKKDNDVEEFDIGAPRQLDKTATELCAYAILWWTFLGLTRLLKLDGRWNSDDGGVSRRMVNISYILWVVAFNVSFLLCYVVVLDLWIYADNAQTSSAAKSQLKKQQQQAVKQGGIGAGSSSPSRYAQQLNVDSPEFHQSQTQLQGQFYYGNQYSRSGSNSVVGSSSTLSLSAGNVHENPPLLLEAINAQGLPVFLLANVLTGLVNFSMSTMYMSDGRAMTVLAVYSMVCCGVPWIWTKWTGGTKTWKGKTN</sequence>
<dbReference type="GO" id="GO:0006506">
    <property type="term" value="P:GPI anchor biosynthetic process"/>
    <property type="evidence" value="ECO:0007669"/>
    <property type="project" value="UniProtKB-UniPathway"/>
</dbReference>
<evidence type="ECO:0000256" key="5">
    <source>
        <dbReference type="ARBA" id="ARBA00022502"/>
    </source>
</evidence>
<evidence type="ECO:0000256" key="10">
    <source>
        <dbReference type="SAM" id="Phobius"/>
    </source>
</evidence>
<dbReference type="PANTHER" id="PTHR20661:SF0">
    <property type="entry name" value="PHOSPHATIDYLINOSITOL-GLYCAN BIOSYNTHESIS CLASS W PROTEIN"/>
    <property type="match status" value="1"/>
</dbReference>
<dbReference type="Proteomes" id="UP000521872">
    <property type="component" value="Unassembled WGS sequence"/>
</dbReference>
<feature type="transmembrane region" description="Helical" evidence="10">
    <location>
        <begin position="20"/>
        <end position="41"/>
    </location>
</feature>
<evidence type="ECO:0000256" key="7">
    <source>
        <dbReference type="ARBA" id="ARBA00022989"/>
    </source>
</evidence>
<feature type="transmembrane region" description="Helical" evidence="10">
    <location>
        <begin position="450"/>
        <end position="477"/>
    </location>
</feature>
<evidence type="ECO:0000256" key="4">
    <source>
        <dbReference type="ARBA" id="ARBA00014495"/>
    </source>
</evidence>
<feature type="transmembrane region" description="Helical" evidence="10">
    <location>
        <begin position="323"/>
        <end position="344"/>
    </location>
</feature>
<dbReference type="GO" id="GO:0072659">
    <property type="term" value="P:protein localization to plasma membrane"/>
    <property type="evidence" value="ECO:0007669"/>
    <property type="project" value="TreeGrafter"/>
</dbReference>
<keyword evidence="6 10" id="KW-0812">Transmembrane</keyword>
<proteinExistence type="inferred from homology"/>
<keyword evidence="5" id="KW-0337">GPI-anchor biosynthesis</keyword>
<feature type="transmembrane region" description="Helical" evidence="10">
    <location>
        <begin position="281"/>
        <end position="303"/>
    </location>
</feature>
<keyword evidence="8 10" id="KW-0472">Membrane</keyword>
<feature type="transmembrane region" description="Helical" evidence="10">
    <location>
        <begin position="256"/>
        <end position="274"/>
    </location>
</feature>
<feature type="compositionally biased region" description="Polar residues" evidence="9">
    <location>
        <begin position="375"/>
        <end position="387"/>
    </location>
</feature>
<evidence type="ECO:0000313" key="12">
    <source>
        <dbReference type="Proteomes" id="UP000521872"/>
    </source>
</evidence>
<feature type="transmembrane region" description="Helical" evidence="10">
    <location>
        <begin position="184"/>
        <end position="207"/>
    </location>
</feature>
<dbReference type="AlphaFoldDB" id="A0A8H4VM80"/>
<evidence type="ECO:0000256" key="3">
    <source>
        <dbReference type="ARBA" id="ARBA00007559"/>
    </source>
</evidence>
<protein>
    <recommendedName>
        <fullName evidence="4">GPI-anchored wall transfer protein 1</fullName>
    </recommendedName>
</protein>
<dbReference type="GO" id="GO:0005783">
    <property type="term" value="C:endoplasmic reticulum"/>
    <property type="evidence" value="ECO:0007669"/>
    <property type="project" value="TreeGrafter"/>
</dbReference>
<keyword evidence="7 10" id="KW-1133">Transmembrane helix</keyword>
<dbReference type="EMBL" id="JAACJL010000046">
    <property type="protein sequence ID" value="KAF4613004.1"/>
    <property type="molecule type" value="Genomic_DNA"/>
</dbReference>
<comment type="similarity">
    <text evidence="3">Belongs to the PIGW family.</text>
</comment>
<gene>
    <name evidence="11" type="ORF">D9613_010764</name>
</gene>
<evidence type="ECO:0000256" key="8">
    <source>
        <dbReference type="ARBA" id="ARBA00023136"/>
    </source>
</evidence>
<feature type="transmembrane region" description="Helical" evidence="10">
    <location>
        <begin position="228"/>
        <end position="244"/>
    </location>
</feature>
<feature type="transmembrane region" description="Helical" evidence="10">
    <location>
        <begin position="152"/>
        <end position="172"/>
    </location>
</feature>
<comment type="subcellular location">
    <subcellularLocation>
        <location evidence="1">Membrane</location>
        <topology evidence="1">Multi-pass membrane protein</topology>
    </subcellularLocation>
</comment>
<keyword evidence="12" id="KW-1185">Reference proteome</keyword>
<evidence type="ECO:0000313" key="11">
    <source>
        <dbReference type="EMBL" id="KAF4613004.1"/>
    </source>
</evidence>
<comment type="caution">
    <text evidence="11">The sequence shown here is derived from an EMBL/GenBank/DDBJ whole genome shotgun (WGS) entry which is preliminary data.</text>
</comment>
<feature type="transmembrane region" description="Helical" evidence="10">
    <location>
        <begin position="76"/>
        <end position="93"/>
    </location>
</feature>
<evidence type="ECO:0000256" key="9">
    <source>
        <dbReference type="SAM" id="MobiDB-lite"/>
    </source>
</evidence>
<feature type="transmembrane region" description="Helical" evidence="10">
    <location>
        <begin position="53"/>
        <end position="70"/>
    </location>
</feature>
<reference evidence="11 12" key="1">
    <citation type="submission" date="2019-12" db="EMBL/GenBank/DDBJ databases">
        <authorList>
            <person name="Floudas D."/>
            <person name="Bentzer J."/>
            <person name="Ahren D."/>
            <person name="Johansson T."/>
            <person name="Persson P."/>
            <person name="Tunlid A."/>
        </authorList>
    </citation>
    <scope>NUCLEOTIDE SEQUENCE [LARGE SCALE GENOMIC DNA]</scope>
    <source>
        <strain evidence="11 12">CBS 102.39</strain>
    </source>
</reference>
<dbReference type="GO" id="GO:0016020">
    <property type="term" value="C:membrane"/>
    <property type="evidence" value="ECO:0007669"/>
    <property type="project" value="UniProtKB-SubCell"/>
</dbReference>
<feature type="region of interest" description="Disordered" evidence="9">
    <location>
        <begin position="361"/>
        <end position="387"/>
    </location>
</feature>
<evidence type="ECO:0000256" key="6">
    <source>
        <dbReference type="ARBA" id="ARBA00022692"/>
    </source>
</evidence>
<evidence type="ECO:0000256" key="2">
    <source>
        <dbReference type="ARBA" id="ARBA00004687"/>
    </source>
</evidence>
<dbReference type="Pfam" id="PF06423">
    <property type="entry name" value="GWT1"/>
    <property type="match status" value="2"/>
</dbReference>
<dbReference type="InterPro" id="IPR009447">
    <property type="entry name" value="PIGW/GWT1"/>
</dbReference>
<accession>A0A8H4VM80</accession>